<dbReference type="InterPro" id="IPR006640">
    <property type="entry name" value="SprT-like_domain"/>
</dbReference>
<feature type="domain" description="SprT-like" evidence="1">
    <location>
        <begin position="25"/>
        <end position="125"/>
    </location>
</feature>
<accession>A0A554WUV3</accession>
<dbReference type="Pfam" id="PF10263">
    <property type="entry name" value="SprT-like"/>
    <property type="match status" value="1"/>
</dbReference>
<dbReference type="AlphaFoldDB" id="A0A554WUV3"/>
<dbReference type="Proteomes" id="UP000320225">
    <property type="component" value="Unassembled WGS sequence"/>
</dbReference>
<keyword evidence="3" id="KW-1185">Reference proteome</keyword>
<dbReference type="RefSeq" id="WP_143892680.1">
    <property type="nucleotide sequence ID" value="NZ_VJND01000001.1"/>
</dbReference>
<evidence type="ECO:0000313" key="3">
    <source>
        <dbReference type="Proteomes" id="UP000320225"/>
    </source>
</evidence>
<comment type="caution">
    <text evidence="2">The sequence shown here is derived from an EMBL/GenBank/DDBJ whole genome shotgun (WGS) entry which is preliminary data.</text>
</comment>
<sequence>MAAAAAPTDPNQEPAPTLAQYQALQRAYDHFNATLFSGQLPPCLITLRSSHRHHGYHHEARFVNLRGQTVAELGLHPGFFTLRAPEETLSTLVHEMVHHWQAHFGRPSKGNPHNREWAAKMRSLGLEPSSTGLPGGKDGGHRVSHYIRPDGAFLRACRELLEQGFALPWFDRHVPTTPETQARHRQALAEAGVALELADPPVVALETLPVEGAPTALIPPAPKRLADRVRYLCPACGIKAWAAPLTELVCGACEQPLQEAA</sequence>
<organism evidence="2 3">
    <name type="scientific">Tepidimonas sediminis</name>
    <dbReference type="NCBI Taxonomy" id="2588941"/>
    <lineage>
        <taxon>Bacteria</taxon>
        <taxon>Pseudomonadati</taxon>
        <taxon>Pseudomonadota</taxon>
        <taxon>Betaproteobacteria</taxon>
        <taxon>Burkholderiales</taxon>
        <taxon>Tepidimonas</taxon>
    </lineage>
</organism>
<dbReference type="OrthoDB" id="5298817at2"/>
<protein>
    <submittedName>
        <fullName evidence="2">SprT-like family protein</fullName>
    </submittedName>
</protein>
<dbReference type="GO" id="GO:0006950">
    <property type="term" value="P:response to stress"/>
    <property type="evidence" value="ECO:0007669"/>
    <property type="project" value="UniProtKB-ARBA"/>
</dbReference>
<proteinExistence type="predicted"/>
<evidence type="ECO:0000259" key="1">
    <source>
        <dbReference type="Pfam" id="PF10263"/>
    </source>
</evidence>
<name>A0A554WUV3_9BURK</name>
<dbReference type="EMBL" id="VJND01000001">
    <property type="protein sequence ID" value="TSE27351.1"/>
    <property type="molecule type" value="Genomic_DNA"/>
</dbReference>
<evidence type="ECO:0000313" key="2">
    <source>
        <dbReference type="EMBL" id="TSE27351.1"/>
    </source>
</evidence>
<reference evidence="2 3" key="1">
    <citation type="submission" date="2019-07" db="EMBL/GenBank/DDBJ databases">
        <title>Tepidimonas sediminis YIM 72259 draft genome.</title>
        <authorList>
            <person name="Da Costa M.S."/>
            <person name="Froufe H.J.C."/>
            <person name="Egas C."/>
            <person name="Albuquerque L."/>
        </authorList>
    </citation>
    <scope>NUCLEOTIDE SEQUENCE [LARGE SCALE GENOMIC DNA]</scope>
    <source>
        <strain evidence="2 3">YIM 72259</strain>
    </source>
</reference>
<gene>
    <name evidence="2" type="ORF">Tsedi_00184</name>
</gene>